<dbReference type="InterPro" id="IPR017871">
    <property type="entry name" value="ABC_transporter-like_CS"/>
</dbReference>
<evidence type="ECO:0000259" key="6">
    <source>
        <dbReference type="PROSITE" id="PS50893"/>
    </source>
</evidence>
<comment type="similarity">
    <text evidence="2">Belongs to the ABC transporter superfamily.</text>
</comment>
<evidence type="ECO:0000256" key="3">
    <source>
        <dbReference type="ARBA" id="ARBA00022448"/>
    </source>
</evidence>
<dbReference type="PROSITE" id="PS50893">
    <property type="entry name" value="ABC_TRANSPORTER_2"/>
    <property type="match status" value="2"/>
</dbReference>
<dbReference type="GO" id="GO:0005886">
    <property type="term" value="C:plasma membrane"/>
    <property type="evidence" value="ECO:0007669"/>
    <property type="project" value="UniProtKB-SubCell"/>
</dbReference>
<dbReference type="GO" id="GO:0005524">
    <property type="term" value="F:ATP binding"/>
    <property type="evidence" value="ECO:0007669"/>
    <property type="project" value="UniProtKB-KW"/>
</dbReference>
<dbReference type="SUPFAM" id="SSF52540">
    <property type="entry name" value="P-loop containing nucleoside triphosphate hydrolases"/>
    <property type="match status" value="2"/>
</dbReference>
<evidence type="ECO:0000256" key="5">
    <source>
        <dbReference type="ARBA" id="ARBA00022840"/>
    </source>
</evidence>
<sequence length="587" mass="63695">MRRSPDQRDRRYAQLGRVLLLSKDRLRVTSQSGRPAVLSVRNLSVDARTPEGLKRILDDVSFDLEPGKTLCLAGESGSGKSVTSLSIMGLLPKTSLKVASGQILLEGRNIVGIPHRALRRIRGGEVAMIFQEPMTSLNPVMTIGEQLVEAIREHQANTADNAAQIAKSMLDAVHINDAARRLKQYPHELSGGMRQRVMIAMALSCRPKVLIADEPTTALDVTVQAQILTLMRELRSEFNTSILLITHDMGVVAEMADRVAIMQHGRIVEEGDALTVFGEPTQPYTRELLAAVPRLGAHAGTDEPPRVSDAPGRAVSDTPILDVQKLSVTYGAKRGFFGKGVSSAPTVNEVSFAIKAGQTLGLVGESGSGKSTTGKAVLNLIAFDGSVKIEGREVQGLSPAKMQPTRRAAQMIFQDPYASLDPRMNVGAAVAEPLVIHDVGNASERRDRVAALLKRVGLTPDAATRYPHEFSGGQRQRICIARALALEPKLIVADESVAALDVSVRARVLDLMLELQEQMGLAYLFISHDMAVIEKMSHHVAVMRGGRIVEIGTRRQVFENPGDDYTRNLMAAVPIPDPAHYRQAQQG</sequence>
<keyword evidence="4" id="KW-0547">Nucleotide-binding</keyword>
<dbReference type="GO" id="GO:0016887">
    <property type="term" value="F:ATP hydrolysis activity"/>
    <property type="evidence" value="ECO:0007669"/>
    <property type="project" value="InterPro"/>
</dbReference>
<gene>
    <name evidence="7" type="primary">oppD</name>
    <name evidence="7" type="ORF">GR212_24870</name>
</gene>
<dbReference type="InterPro" id="IPR003593">
    <property type="entry name" value="AAA+_ATPase"/>
</dbReference>
<dbReference type="InterPro" id="IPR003439">
    <property type="entry name" value="ABC_transporter-like_ATP-bd"/>
</dbReference>
<dbReference type="InterPro" id="IPR027417">
    <property type="entry name" value="P-loop_NTPase"/>
</dbReference>
<dbReference type="SMART" id="SM00382">
    <property type="entry name" value="AAA"/>
    <property type="match status" value="2"/>
</dbReference>
<dbReference type="AlphaFoldDB" id="A0A6L9UDV4"/>
<comment type="subcellular location">
    <subcellularLocation>
        <location evidence="1">Cell inner membrane</location>
        <topology evidence="1">Peripheral membrane protein</topology>
    </subcellularLocation>
</comment>
<accession>A0A6L9UDV4</accession>
<dbReference type="Gene3D" id="3.40.50.300">
    <property type="entry name" value="P-loop containing nucleotide triphosphate hydrolases"/>
    <property type="match status" value="2"/>
</dbReference>
<dbReference type="NCBIfam" id="NF008453">
    <property type="entry name" value="PRK11308.1"/>
    <property type="match status" value="2"/>
</dbReference>
<evidence type="ECO:0000256" key="1">
    <source>
        <dbReference type="ARBA" id="ARBA00004417"/>
    </source>
</evidence>
<dbReference type="PANTHER" id="PTHR43776:SF7">
    <property type="entry name" value="D,D-DIPEPTIDE TRANSPORT ATP-BINDING PROTEIN DDPF-RELATED"/>
    <property type="match status" value="1"/>
</dbReference>
<dbReference type="GO" id="GO:0055085">
    <property type="term" value="P:transmembrane transport"/>
    <property type="evidence" value="ECO:0007669"/>
    <property type="project" value="UniProtKB-ARBA"/>
</dbReference>
<dbReference type="InterPro" id="IPR050319">
    <property type="entry name" value="ABC_transp_ATP-bind"/>
</dbReference>
<dbReference type="NCBIfam" id="NF007739">
    <property type="entry name" value="PRK10419.1"/>
    <property type="match status" value="2"/>
</dbReference>
<dbReference type="PANTHER" id="PTHR43776">
    <property type="entry name" value="TRANSPORT ATP-BINDING PROTEIN"/>
    <property type="match status" value="1"/>
</dbReference>
<dbReference type="Pfam" id="PF08352">
    <property type="entry name" value="oligo_HPY"/>
    <property type="match status" value="2"/>
</dbReference>
<name>A0A6L9UDV4_9HYPH</name>
<dbReference type="InterPro" id="IPR013563">
    <property type="entry name" value="Oligopep_ABC_C"/>
</dbReference>
<keyword evidence="3" id="KW-0813">Transport</keyword>
<organism evidence="7 8">
    <name type="scientific">Rhizobium lusitanum</name>
    <dbReference type="NCBI Taxonomy" id="293958"/>
    <lineage>
        <taxon>Bacteria</taxon>
        <taxon>Pseudomonadati</taxon>
        <taxon>Pseudomonadota</taxon>
        <taxon>Alphaproteobacteria</taxon>
        <taxon>Hyphomicrobiales</taxon>
        <taxon>Rhizobiaceae</taxon>
        <taxon>Rhizobium/Agrobacterium group</taxon>
        <taxon>Rhizobium</taxon>
    </lineage>
</organism>
<dbReference type="PROSITE" id="PS00211">
    <property type="entry name" value="ABC_TRANSPORTER_1"/>
    <property type="match status" value="2"/>
</dbReference>
<dbReference type="CDD" id="cd03257">
    <property type="entry name" value="ABC_NikE_OppD_transporters"/>
    <property type="match status" value="2"/>
</dbReference>
<evidence type="ECO:0000313" key="7">
    <source>
        <dbReference type="EMBL" id="NEI72798.1"/>
    </source>
</evidence>
<evidence type="ECO:0000313" key="8">
    <source>
        <dbReference type="Proteomes" id="UP000483035"/>
    </source>
</evidence>
<protein>
    <submittedName>
        <fullName evidence="7">Oligopeptide ABC transporter ATP-binding protein OppD</fullName>
    </submittedName>
</protein>
<reference evidence="7 8" key="1">
    <citation type="submission" date="2019-12" db="EMBL/GenBank/DDBJ databases">
        <title>Rhizobium genotypes associated with high levels of biological nitrogen fixation by grain legumes in a temperate-maritime cropping system.</title>
        <authorList>
            <person name="Maluk M."/>
            <person name="Francesc Ferrando Molina F."/>
            <person name="Lopez Del Egido L."/>
            <person name="Lafos M."/>
            <person name="Langarica-Fuentes A."/>
            <person name="Gebre Yohannes G."/>
            <person name="Young M.W."/>
            <person name="Martin P."/>
            <person name="Gantlett R."/>
            <person name="Kenicer G."/>
            <person name="Hawes C."/>
            <person name="Begg G.S."/>
            <person name="Quilliam R.S."/>
            <person name="Squire G.R."/>
            <person name="Poole P.S."/>
            <person name="Young P.W."/>
            <person name="Iannetta P.M."/>
            <person name="James E.K."/>
        </authorList>
    </citation>
    <scope>NUCLEOTIDE SEQUENCE [LARGE SCALE GENOMIC DNA]</scope>
    <source>
        <strain evidence="7 8">JHI1118</strain>
    </source>
</reference>
<keyword evidence="5 7" id="KW-0067">ATP-binding</keyword>
<evidence type="ECO:0000256" key="2">
    <source>
        <dbReference type="ARBA" id="ARBA00005417"/>
    </source>
</evidence>
<dbReference type="FunFam" id="3.40.50.300:FF:000016">
    <property type="entry name" value="Oligopeptide ABC transporter ATP-binding component"/>
    <property type="match status" value="2"/>
</dbReference>
<proteinExistence type="inferred from homology"/>
<dbReference type="Proteomes" id="UP000483035">
    <property type="component" value="Unassembled WGS sequence"/>
</dbReference>
<dbReference type="GO" id="GO:0015833">
    <property type="term" value="P:peptide transport"/>
    <property type="evidence" value="ECO:0007669"/>
    <property type="project" value="InterPro"/>
</dbReference>
<comment type="caution">
    <text evidence="7">The sequence shown here is derived from an EMBL/GenBank/DDBJ whole genome shotgun (WGS) entry which is preliminary data.</text>
</comment>
<dbReference type="EMBL" id="WUEY01000014">
    <property type="protein sequence ID" value="NEI72798.1"/>
    <property type="molecule type" value="Genomic_DNA"/>
</dbReference>
<evidence type="ECO:0000256" key="4">
    <source>
        <dbReference type="ARBA" id="ARBA00022741"/>
    </source>
</evidence>
<dbReference type="Pfam" id="PF00005">
    <property type="entry name" value="ABC_tran"/>
    <property type="match status" value="2"/>
</dbReference>
<feature type="domain" description="ABC transporter" evidence="6">
    <location>
        <begin position="40"/>
        <end position="289"/>
    </location>
</feature>
<feature type="domain" description="ABC transporter" evidence="6">
    <location>
        <begin position="323"/>
        <end position="570"/>
    </location>
</feature>